<evidence type="ECO:0000256" key="3">
    <source>
        <dbReference type="ARBA" id="ARBA00023242"/>
    </source>
</evidence>
<dbReference type="InParanoid" id="Q95RC8"/>
<feature type="region of interest" description="Disordered" evidence="6">
    <location>
        <begin position="607"/>
        <end position="942"/>
    </location>
</feature>
<dbReference type="GeneID" id="38257"/>
<evidence type="ECO:0000313" key="10">
    <source>
        <dbReference type="EMBL" id="AAL29023.1"/>
    </source>
</evidence>
<dbReference type="FunCoup" id="Q95RC8">
    <property type="interactions" value="125"/>
</dbReference>
<comment type="subcellular location">
    <subcellularLocation>
        <location evidence="1">Nucleus</location>
    </subcellularLocation>
</comment>
<dbReference type="BioGRID-ORCS" id="38257">
    <property type="hits" value="0 hits in 1 CRISPR screen"/>
</dbReference>
<proteinExistence type="evidence at protein level"/>
<reference evidence="9 12" key="9">
    <citation type="journal article" date="2007" name="Science">
        <title>The Release 5.1 annotation of Drosophila melanogaster heterochromatin.</title>
        <authorList>
            <person name="Smith C.D."/>
            <person name="Shu S."/>
            <person name="Mungall C.J."/>
            <person name="Karpen G.H."/>
        </authorList>
    </citation>
    <scope>NUCLEOTIDE SEQUENCE [LARGE SCALE GENOMIC DNA]</scope>
    <source>
        <strain evidence="12">Berkeley</strain>
    </source>
</reference>
<dbReference type="GO" id="GO:0045944">
    <property type="term" value="P:positive regulation of transcription by RNA polymerase II"/>
    <property type="evidence" value="ECO:0000316"/>
    <property type="project" value="FlyBase"/>
</dbReference>
<dbReference type="Bgee" id="FBgn0002872">
    <property type="expression patterns" value="Expressed in cleaving embryo and 38 other cell types or tissues"/>
</dbReference>
<reference evidence="9" key="12">
    <citation type="journal article" date="2015" name="G3 (Bethesda)">
        <title>Gene Model Annotations for Drosophila melanogaster: The Rule-Benders.</title>
        <authorList>
            <consortium name="FlyBase Consortium"/>
            <person name="Crosby M.A."/>
            <person name="Gramates L.S."/>
            <person name="Dos Santos G."/>
            <person name="Matthews B.B."/>
            <person name="St Pierre S.E."/>
            <person name="Zhou P."/>
            <person name="Schroeder A.J."/>
            <person name="Falls K."/>
            <person name="Emmert D.B."/>
            <person name="Russo S.M."/>
            <person name="Gelbart W.M."/>
            <person name="null"/>
        </authorList>
    </citation>
    <scope>NUCLEOTIDE SEQUENCE</scope>
</reference>
<evidence type="ECO:0000259" key="7">
    <source>
        <dbReference type="Pfam" id="PF16770"/>
    </source>
</evidence>
<dbReference type="CDD" id="cd18432">
    <property type="entry name" value="BRCT_PAXIP1_rpt6_like"/>
    <property type="match status" value="1"/>
</dbReference>
<reference evidence="12" key="5">
    <citation type="journal article" date="2002" name="Genome Biol.">
        <title>The transposable elements of the Drosophila melanogaster euchromatin: a genomics perspective.</title>
        <authorList>
            <person name="Kaminker J.S."/>
            <person name="Bergman C.M."/>
            <person name="Kronmiller B."/>
            <person name="Carlson J."/>
            <person name="Svirskas R."/>
            <person name="Patel S."/>
            <person name="Frise E."/>
            <person name="Wheeler D.A."/>
            <person name="Lewis S.E."/>
            <person name="Rubin G.M."/>
            <person name="Ashburner M."/>
            <person name="Celniker S.E."/>
        </authorList>
    </citation>
    <scope>NUCLEOTIDE SEQUENCE [LARGE SCALE GENOMIC DNA]</scope>
    <source>
        <strain evidence="12">Berkeley</strain>
    </source>
</reference>
<evidence type="ECO:0000256" key="4">
    <source>
        <dbReference type="ARBA" id="ARBA00023858"/>
    </source>
</evidence>
<dbReference type="Pfam" id="PF18221">
    <property type="entry name" value="MU2_FHA"/>
    <property type="match status" value="1"/>
</dbReference>
<dbReference type="GO" id="GO:0000775">
    <property type="term" value="C:chromosome, centromeric region"/>
    <property type="evidence" value="ECO:0000314"/>
    <property type="project" value="FlyBase"/>
</dbReference>
<dbReference type="PANTHER" id="PTHR23196">
    <property type="entry name" value="PAX TRANSCRIPTION ACTIVATION DOMAIN INTERACTING PROTEIN"/>
    <property type="match status" value="1"/>
</dbReference>
<dbReference type="SMR" id="Q95RC8"/>
<dbReference type="GO" id="GO:0006302">
    <property type="term" value="P:double-strand break repair"/>
    <property type="evidence" value="ECO:0000315"/>
    <property type="project" value="FlyBase"/>
</dbReference>
<name>Q95RC8_DROME</name>
<feature type="domain" description="BRCT" evidence="7">
    <location>
        <begin position="1080"/>
        <end position="1159"/>
    </location>
</feature>
<reference evidence="9 12" key="1">
    <citation type="journal article" date="2000" name="Science">
        <title>The genome sequence of Drosophila melanogaster.</title>
        <authorList>
            <person name="Adams M.D."/>
            <person name="Celniker S.E."/>
            <person name="Holt R.A."/>
            <person name="Evans C.A."/>
            <person name="Gocayne J.D."/>
            <person name="Amanatides P.G."/>
            <person name="Scherer S.E."/>
            <person name="Li P.W."/>
            <person name="Hoskins R.A."/>
            <person name="Galle R.F."/>
            <person name="George R.A."/>
            <person name="Lewis S.E."/>
            <person name="Richards S."/>
            <person name="Ashburner M."/>
            <person name="Henderson S.N."/>
            <person name="Sutton G.G."/>
            <person name="Wortman J.R."/>
            <person name="Yandell M.D."/>
            <person name="Zhang Q."/>
            <person name="Chen L.X."/>
            <person name="Brandon R.C."/>
            <person name="Rogers Y.H."/>
            <person name="Blazej R.G."/>
            <person name="Champe M."/>
            <person name="Pfeiffer B.D."/>
            <person name="Wan K.H."/>
            <person name="Doyle C."/>
            <person name="Baxter E.G."/>
            <person name="Helt G."/>
            <person name="Nelson C.R."/>
            <person name="Gabor G.L."/>
            <person name="Abril J.F."/>
            <person name="Agbayani A."/>
            <person name="An H.J."/>
            <person name="Andrews-Pfannkoch C."/>
            <person name="Baldwin D."/>
            <person name="Ballew R.M."/>
            <person name="Basu A."/>
            <person name="Baxendale J."/>
            <person name="Bayraktaroglu L."/>
            <person name="Beasley E.M."/>
            <person name="Beeson K.Y."/>
            <person name="Benos P.V."/>
            <person name="Berman B.P."/>
            <person name="Bhandari D."/>
            <person name="Bolshakov S."/>
            <person name="Borkova D."/>
            <person name="Botchan M.R."/>
            <person name="Bouck J."/>
            <person name="Brokstein P."/>
            <person name="Brottier P."/>
            <person name="Burtis K.C."/>
            <person name="Busam D.A."/>
            <person name="Butler H."/>
            <person name="Cadieu E."/>
            <person name="Center A."/>
            <person name="Chandra I."/>
            <person name="Cherry J.M."/>
            <person name="Cawley S."/>
            <person name="Dahlke C."/>
            <person name="Davenport L.B."/>
            <person name="Davies P."/>
            <person name="de Pablos B."/>
            <person name="Delcher A."/>
            <person name="Deng Z."/>
            <person name="Mays A.D."/>
            <person name="Dew I."/>
            <person name="Dietz S.M."/>
            <person name="Dodson K."/>
            <person name="Doup L.E."/>
            <person name="Downes M."/>
            <person name="Dugan-Rocha S."/>
            <person name="Dunkov B.C."/>
            <person name="Dunn P."/>
            <person name="Durbin K.J."/>
            <person name="Evangelista C.C."/>
            <person name="Ferraz C."/>
            <person name="Ferriera S."/>
            <person name="Fleischmann W."/>
            <person name="Fosler C."/>
            <person name="Gabrielian A.E."/>
            <person name="Garg N.S."/>
            <person name="Gelbart W.M."/>
            <person name="Glasser K."/>
            <person name="Glodek A."/>
            <person name="Gong F."/>
            <person name="Gorrell J.H."/>
            <person name="Gu Z."/>
            <person name="Guan P."/>
            <person name="Harris M."/>
            <person name="Harris N.L."/>
            <person name="Harvey D."/>
            <person name="Heiman T.J."/>
            <person name="Hernandez J.R."/>
            <person name="Houck J."/>
            <person name="Hostin D."/>
            <person name="Houston K.A."/>
            <person name="Howland T.J."/>
            <person name="Wei M.H."/>
            <person name="Ibegwam C."/>
            <person name="Jalali M."/>
            <person name="Kalush F."/>
            <person name="Karpen G.H."/>
            <person name="Ke Z."/>
            <person name="Kennison J.A."/>
            <person name="Ketchum K.A."/>
            <person name="Kimmel B.E."/>
            <person name="Kodira C.D."/>
            <person name="Kraft C."/>
            <person name="Kravitz S."/>
            <person name="Kulp D."/>
            <person name="Lai Z."/>
            <person name="Lasko P."/>
            <person name="Lei Y."/>
            <person name="Levitsky A.A."/>
            <person name="Li J."/>
            <person name="Li Z."/>
            <person name="Liang Y."/>
            <person name="Lin X."/>
            <person name="Liu X."/>
            <person name="Mattei B."/>
            <person name="McIntosh T.C."/>
            <person name="McLeod M.P."/>
            <person name="McPherson D."/>
            <person name="Merkulov G."/>
            <person name="Milshina N.V."/>
            <person name="Mobarry C."/>
            <person name="Morris J."/>
            <person name="Moshrefi A."/>
            <person name="Mount S.M."/>
            <person name="Moy M."/>
            <person name="Murphy B."/>
            <person name="Murphy L."/>
            <person name="Muzny D.M."/>
            <person name="Nelson D.L."/>
            <person name="Nelson D.R."/>
            <person name="Nelson K.A."/>
            <person name="Nixon K."/>
            <person name="Nusskern D.R."/>
            <person name="Pacleb J.M."/>
            <person name="Palazzolo M."/>
            <person name="Pittman G.S."/>
            <person name="Pan S."/>
            <person name="Pollard J."/>
            <person name="Puri V."/>
            <person name="Reese M.G."/>
            <person name="Reinert K."/>
            <person name="Remington K."/>
            <person name="Saunders R.D."/>
            <person name="Scheeler F."/>
            <person name="Shen H."/>
            <person name="Shue B.C."/>
            <person name="Siden-Kiamos I."/>
            <person name="Simpson M."/>
            <person name="Skupski M.P."/>
            <person name="Smith T."/>
            <person name="Spier E."/>
            <person name="Spradling A.C."/>
            <person name="Stapleton M."/>
            <person name="Strong R."/>
            <person name="Sun E."/>
            <person name="Svirskas R."/>
            <person name="Tector C."/>
            <person name="Turner R."/>
            <person name="Venter E."/>
            <person name="Wang A.H."/>
            <person name="Wang X."/>
            <person name="Wang Z.Y."/>
            <person name="Wassarman D.A."/>
            <person name="Weinstock G.M."/>
            <person name="Weissenbach J."/>
            <person name="Williams S.M."/>
            <person name="WoodageT"/>
            <person name="Worley K.C."/>
            <person name="Wu D."/>
            <person name="Yang S."/>
            <person name="Yao Q.A."/>
            <person name="Ye J."/>
            <person name="Yeh R.F."/>
            <person name="Zaveri J.S."/>
            <person name="Zhan M."/>
            <person name="Zhang G."/>
            <person name="Zhao Q."/>
            <person name="Zheng L."/>
            <person name="Zheng X.H."/>
            <person name="Zhong F.N."/>
            <person name="Zhong W."/>
            <person name="Zhou X."/>
            <person name="Zhu S."/>
            <person name="Zhu X."/>
            <person name="Smith H.O."/>
            <person name="Gibbs R.A."/>
            <person name="Myers E.W."/>
            <person name="Rubin G.M."/>
            <person name="Venter J.C."/>
        </authorList>
    </citation>
    <scope>NUCLEOTIDE SEQUENCE [LARGE SCALE GENOMIC DNA]</scope>
    <source>
        <strain evidence="12">Berkeley</strain>
    </source>
</reference>
<dbReference type="GO" id="GO:0005634">
    <property type="term" value="C:nucleus"/>
    <property type="evidence" value="ECO:0007669"/>
    <property type="project" value="UniProtKB-SubCell"/>
</dbReference>
<organism evidence="10">
    <name type="scientific">Drosophila melanogaster</name>
    <name type="common">Fruit fly</name>
    <dbReference type="NCBI Taxonomy" id="7227"/>
    <lineage>
        <taxon>Eukaryota</taxon>
        <taxon>Metazoa</taxon>
        <taxon>Ecdysozoa</taxon>
        <taxon>Arthropoda</taxon>
        <taxon>Hexapoda</taxon>
        <taxon>Insecta</taxon>
        <taxon>Pterygota</taxon>
        <taxon>Neoptera</taxon>
        <taxon>Endopterygota</taxon>
        <taxon>Diptera</taxon>
        <taxon>Brachycera</taxon>
        <taxon>Muscomorpha</taxon>
        <taxon>Ephydroidea</taxon>
        <taxon>Drosophilidae</taxon>
        <taxon>Drosophila</taxon>
        <taxon>Sophophora</taxon>
    </lineage>
</organism>
<feature type="compositionally biased region" description="Acidic residues" evidence="6">
    <location>
        <begin position="819"/>
        <end position="828"/>
    </location>
</feature>
<dbReference type="FunFam" id="3.40.50.10190:FF:000079">
    <property type="entry name" value="Mutator 2, isoform B"/>
    <property type="match status" value="1"/>
</dbReference>
<dbReference type="CTD" id="38257"/>
<reference evidence="9 12" key="10">
    <citation type="journal article" date="2007" name="Science">
        <title>Sequence finishing and mapping of Drosophila melanogaster heterochromatin.</title>
        <authorList>
            <person name="Hoskins R.A."/>
            <person name="Carlson J.W."/>
            <person name="Kennedy C."/>
            <person name="Acevedo D."/>
            <person name="Evans-Holm M."/>
            <person name="Frise E."/>
            <person name="Wan K.H."/>
            <person name="Park S."/>
            <person name="Mendez-Lago M."/>
            <person name="Rossi F."/>
            <person name="Villasante A."/>
            <person name="Dimitri P."/>
            <person name="Karpen G.H."/>
            <person name="Celniker S.E."/>
        </authorList>
    </citation>
    <scope>NUCLEOTIDE SEQUENCE [LARGE SCALE GENOMIC DNA]</scope>
    <source>
        <strain evidence="12">Berkeley</strain>
    </source>
</reference>
<reference evidence="9" key="13">
    <citation type="journal article" date="2015" name="Genome Res.">
        <title>The Release 6 reference sequence of the Drosophila melanogaster genome.</title>
        <authorList>
            <person name="Hoskins R.A."/>
            <person name="Carlson J.W."/>
            <person name="Wan K.H."/>
            <person name="Park S."/>
            <person name="Mendez I."/>
            <person name="Galle S.E."/>
            <person name="Booth B.W."/>
            <person name="Pfeiffer B.D."/>
            <person name="George R.A."/>
            <person name="Svirskas R."/>
            <person name="Krzywinski M."/>
            <person name="Schein J."/>
            <person name="Accardo M.C."/>
            <person name="Damia E."/>
            <person name="Messina G."/>
            <person name="Mendez-Lago M."/>
            <person name="de Pablos B."/>
            <person name="Demakova O.V."/>
            <person name="Andreyeva E.N."/>
            <person name="Boldyreva L.V."/>
            <person name="Marra M."/>
            <person name="Carvalho A.B."/>
            <person name="Dimitri P."/>
            <person name="Villasante A."/>
            <person name="Zhimulev I.F."/>
            <person name="Rubin G.M."/>
            <person name="Karpen G.H."/>
            <person name="Celniker S.E."/>
        </authorList>
    </citation>
    <scope>NUCLEOTIDE SEQUENCE</scope>
</reference>
<dbReference type="EMBL" id="AE014296">
    <property type="protein sequence ID" value="AAF47597.2"/>
    <property type="molecule type" value="Genomic_DNA"/>
</dbReference>
<feature type="region of interest" description="Disordered" evidence="6">
    <location>
        <begin position="974"/>
        <end position="1066"/>
    </location>
</feature>
<dbReference type="OrthoDB" id="342264at2759"/>
<dbReference type="GlyGen" id="Q95RC8">
    <property type="glycosylation" value="1 site"/>
</dbReference>
<dbReference type="GO" id="GO:0000791">
    <property type="term" value="C:euchromatin"/>
    <property type="evidence" value="ECO:0000314"/>
    <property type="project" value="FlyBase"/>
</dbReference>
<reference evidence="12" key="3">
    <citation type="journal article" date="2002" name="Genome Biol.">
        <title>Finishing a whole-genome shotgun: release 3 of the Drosophila melanogaster euchromatic genome sequence.</title>
        <authorList>
            <person name="Celniker S.E."/>
            <person name="Wheeler D.A."/>
            <person name="Kronmiller B."/>
            <person name="Carlson J.W."/>
            <person name="Halpern A."/>
            <person name="Patel S."/>
            <person name="Adams M."/>
            <person name="Champe M."/>
            <person name="Dugan S.P."/>
            <person name="Frise E."/>
            <person name="Hodgson A."/>
            <person name="George R.A."/>
            <person name="Hoskins R.A."/>
            <person name="Laverty T."/>
            <person name="Muzny D.M."/>
            <person name="Nelson C.R."/>
            <person name="Pacleb J.M."/>
            <person name="Park S."/>
            <person name="Pfeiffer B.D."/>
            <person name="Richards S."/>
            <person name="Sodergren E.J."/>
            <person name="Svirskas R."/>
            <person name="Tabor P.E."/>
            <person name="Wan K."/>
            <person name="Stapleton M."/>
            <person name="Sutton G.G."/>
            <person name="Venter C."/>
            <person name="Weinstock G."/>
            <person name="Scherer S.E."/>
            <person name="Myers E.W."/>
            <person name="Gibbs R.A."/>
            <person name="Rubin G.M."/>
        </authorList>
    </citation>
    <scope>NUCLEOTIDE SEQUENCE [LARGE SCALE GENOMIC DNA]</scope>
    <source>
        <strain evidence="12">Berkeley</strain>
    </source>
</reference>
<dbReference type="AGR" id="FB:FBgn0002872"/>
<dbReference type="CDD" id="cd17744">
    <property type="entry name" value="BRCT_MDC1_rpt1"/>
    <property type="match status" value="1"/>
</dbReference>
<dbReference type="FunFam" id="3.40.50.10190:FF:000095">
    <property type="entry name" value="Mutator 2, isoform B"/>
    <property type="match status" value="1"/>
</dbReference>
<reference evidence="9" key="15">
    <citation type="submission" date="2022-11" db="EMBL/GenBank/DDBJ databases">
        <authorList>
            <consortium name="FlyBase"/>
        </authorList>
    </citation>
    <scope>NUCLEOTIDE SEQUENCE</scope>
</reference>
<dbReference type="InterPro" id="IPR040513">
    <property type="entry name" value="MU2_FHA"/>
</dbReference>
<accession>Q95RC8</accession>
<dbReference type="Proteomes" id="UP000000803">
    <property type="component" value="Chromosome 3L"/>
</dbReference>
<reference evidence="9" key="11">
    <citation type="journal article" date="2015" name="G3 (Bethesda)">
        <title>Gene Model Annotations for Drosophila melanogaster: Impact of High-Throughput Data.</title>
        <authorList>
            <consortium name="FlyBase Consortium"/>
            <person name="Matthews B.B."/>
            <person name="Dos Santos G."/>
            <person name="Crosby M.A."/>
            <person name="Emmert D.B."/>
            <person name="St Pierre S.E."/>
            <person name="Gramates L.S."/>
            <person name="Zhou P."/>
            <person name="Schroeder A.J."/>
            <person name="Falls K."/>
            <person name="Strelets V."/>
            <person name="Russo S.M."/>
            <person name="Gelbart W.M."/>
            <person name="null"/>
        </authorList>
    </citation>
    <scope>NUCLEOTIDE SEQUENCE</scope>
</reference>
<evidence type="ECO:0000313" key="12">
    <source>
        <dbReference type="Proteomes" id="UP000000803"/>
    </source>
</evidence>
<dbReference type="InterPro" id="IPR036420">
    <property type="entry name" value="BRCT_dom_sf"/>
</dbReference>
<reference evidence="9" key="8">
    <citation type="submission" date="2006-08" db="EMBL/GenBank/DDBJ databases">
        <authorList>
            <person name="Celniker S."/>
            <person name="Carlson J."/>
            <person name="Wan K."/>
            <person name="Frise E."/>
            <person name="Hoskins R."/>
            <person name="Park S."/>
            <person name="Svirskas R."/>
            <person name="Rubin G."/>
        </authorList>
    </citation>
    <scope>NUCLEOTIDE SEQUENCE</scope>
</reference>
<reference evidence="12" key="4">
    <citation type="journal article" date="2002" name="Genome Biol.">
        <title>Annotation of the Drosophila melanogaster euchromatic genome: a systematic review.</title>
        <authorList>
            <person name="Misra S."/>
            <person name="Crosby M.A."/>
            <person name="Mungall C.J."/>
            <person name="Matthews B.B."/>
            <person name="Campbell K.S."/>
            <person name="Hradecky P."/>
            <person name="Huang Y."/>
            <person name="Kaminker J.S."/>
            <person name="Millburn G.H."/>
            <person name="Prochnik S.E."/>
            <person name="Smith C.D."/>
            <person name="Tupy J.L."/>
            <person name="Whitfied E.J."/>
            <person name="Bayraktaroglu L."/>
            <person name="Berman B.P."/>
            <person name="Bettencourt B.R."/>
            <person name="Celniker S.E."/>
            <person name="de Grey A.D."/>
            <person name="Drysdale R.A."/>
            <person name="Harris N.L."/>
            <person name="Richter J."/>
            <person name="Russo S."/>
            <person name="Schroeder A.J."/>
            <person name="Shu S.Q."/>
            <person name="Stapleton M."/>
            <person name="Yamada C."/>
            <person name="Ashburner M."/>
            <person name="Gelbart W.M."/>
            <person name="Rubin G.M."/>
            <person name="Lewis S.E."/>
        </authorList>
    </citation>
    <scope>GENOME REANNOTATION</scope>
    <source>
        <strain evidence="12">Berkeley</strain>
    </source>
</reference>
<feature type="compositionally biased region" description="Low complexity" evidence="6">
    <location>
        <begin position="992"/>
        <end position="1018"/>
    </location>
</feature>
<keyword evidence="3" id="KW-0539">Nucleus</keyword>
<reference evidence="9 12" key="7">
    <citation type="journal article" date="2005" name="PLoS Comput. Biol.">
        <title>Combined evidence annotation of transposable elements in genome sequences.</title>
        <authorList>
            <person name="Quesneville H."/>
            <person name="Bergman C.M."/>
            <person name="Andrieu O."/>
            <person name="Autard D."/>
            <person name="Nouaud D."/>
            <person name="Ashburner M."/>
            <person name="Anxolabehere D."/>
        </authorList>
    </citation>
    <scope>NUCLEOTIDE SEQUENCE [LARGE SCALE GENOMIC DNA]</scope>
    <source>
        <strain evidence="12">Berkeley</strain>
    </source>
</reference>
<reference evidence="9 12" key="6">
    <citation type="journal article" date="2002" name="Genome Biol.">
        <title>Heterochromatic sequences in a Drosophila whole-genome shotgun assembly.</title>
        <authorList>
            <person name="Hoskins R.A."/>
            <person name="Smith C.D."/>
            <person name="Carlson J.W."/>
            <person name="Carvalho A.B."/>
            <person name="Halpern A."/>
            <person name="Kaminker J.S."/>
            <person name="Kennedy C."/>
            <person name="Mungall C.J."/>
            <person name="Sullivan B.A."/>
            <person name="Sutton G.G."/>
            <person name="Yasuhara J.C."/>
            <person name="Wakimoto B.T."/>
            <person name="Myers E.W."/>
            <person name="Celniker S.E."/>
            <person name="Rubin G.M."/>
            <person name="Karpen G.H."/>
        </authorList>
    </citation>
    <scope>NUCLEOTIDE SEQUENCE [LARGE SCALE GENOMIC DNA]</scope>
    <source>
        <strain evidence="12">Berkeley</strain>
    </source>
</reference>
<feature type="compositionally biased region" description="Basic and acidic residues" evidence="6">
    <location>
        <begin position="872"/>
        <end position="888"/>
    </location>
</feature>
<feature type="compositionally biased region" description="Basic and acidic residues" evidence="6">
    <location>
        <begin position="726"/>
        <end position="743"/>
    </location>
</feature>
<dbReference type="eggNOG" id="KOG2043">
    <property type="taxonomic scope" value="Eukaryota"/>
</dbReference>
<dbReference type="DNASU" id="38257"/>
<feature type="compositionally biased region" description="Basic and acidic residues" evidence="6">
    <location>
        <begin position="635"/>
        <end position="698"/>
    </location>
</feature>
<dbReference type="ExpressionAtlas" id="Q95RC8">
    <property type="expression patterns" value="baseline and differential"/>
</dbReference>
<dbReference type="STRING" id="7227.FBpp0072735"/>
<evidence type="ECO:0000256" key="2">
    <source>
        <dbReference type="ARBA" id="ARBA00022763"/>
    </source>
</evidence>
<dbReference type="RefSeq" id="NP_523887.2">
    <property type="nucleotide sequence ID" value="NM_079163.4"/>
</dbReference>
<dbReference type="InterPro" id="IPR051579">
    <property type="entry name" value="DDR_Transcriptional_Reg"/>
</dbReference>
<feature type="domain" description="Mutator 2 fork head associated" evidence="8">
    <location>
        <begin position="6"/>
        <end position="98"/>
    </location>
</feature>
<feature type="compositionally biased region" description="Basic and acidic residues" evidence="6">
    <location>
        <begin position="774"/>
        <end position="787"/>
    </location>
</feature>
<evidence type="ECO:0000256" key="1">
    <source>
        <dbReference type="ARBA" id="ARBA00004123"/>
    </source>
</evidence>
<keyword evidence="13" id="KW-1267">Proteomics identification</keyword>
<reference evidence="10" key="2">
    <citation type="submission" date="2001-10" db="EMBL/GenBank/DDBJ databases">
        <authorList>
            <person name="Stapleton M."/>
            <person name="Brokstein P."/>
            <person name="Hong L."/>
            <person name="Agbayani A."/>
            <person name="Carlson J."/>
            <person name="Champe M."/>
            <person name="Chavez C."/>
            <person name="Dorsett V."/>
            <person name="Farfan D."/>
            <person name="Frise E."/>
            <person name="George R."/>
            <person name="Gonzalez M."/>
            <person name="Guarin H."/>
            <person name="Li P."/>
            <person name="Liao G."/>
            <person name="Miranda A."/>
            <person name="Mungall C.J."/>
            <person name="Nunoo J."/>
            <person name="Pacleb J."/>
            <person name="Paragas V."/>
            <person name="Park S."/>
            <person name="Phouanenavong S."/>
            <person name="Wan K."/>
            <person name="Yu C."/>
            <person name="Lewis S.E."/>
            <person name="Rubin G.M."/>
            <person name="Celniker S."/>
        </authorList>
    </citation>
    <scope>NUCLEOTIDE SEQUENCE</scope>
    <source>
        <strain evidence="10">Berkeley</strain>
    </source>
</reference>
<evidence type="ECO:0000313" key="9">
    <source>
        <dbReference type="EMBL" id="AAF47597.2"/>
    </source>
</evidence>
<keyword evidence="12" id="KW-1185">Reference proteome</keyword>
<feature type="compositionally biased region" description="Polar residues" evidence="6">
    <location>
        <begin position="793"/>
        <end position="804"/>
    </location>
</feature>
<dbReference type="GO" id="GO:1902275">
    <property type="term" value="P:regulation of chromatin organization"/>
    <property type="evidence" value="ECO:0000315"/>
    <property type="project" value="FlyBase"/>
</dbReference>
<dbReference type="EMBL" id="AY061475">
    <property type="protein sequence ID" value="AAL29023.1"/>
    <property type="molecule type" value="mRNA"/>
</dbReference>
<evidence type="ECO:0000313" key="11">
    <source>
        <dbReference type="FlyBase" id="FBgn0002872"/>
    </source>
</evidence>
<dbReference type="AlphaFoldDB" id="Q95RC8"/>
<protein>
    <recommendedName>
        <fullName evidence="4">PAX-interacting protein 1</fullName>
    </recommendedName>
    <alternativeName>
        <fullName evidence="5">PAX transactivation activation domain-interacting protein</fullName>
    </alternativeName>
</protein>
<dbReference type="SUPFAM" id="SSF52113">
    <property type="entry name" value="BRCT domain"/>
    <property type="match status" value="1"/>
</dbReference>
<evidence type="ECO:0007829" key="13">
    <source>
        <dbReference type="PeptideAtlas" id="Q95RC8"/>
    </source>
</evidence>
<evidence type="ECO:0000259" key="8">
    <source>
        <dbReference type="Pfam" id="PF18221"/>
    </source>
</evidence>
<dbReference type="FlyBase" id="FBgn0002872">
    <property type="gene designation" value="mu2"/>
</dbReference>
<dbReference type="UCSC" id="CG1960-RA">
    <property type="organism name" value="d. melanogaster"/>
</dbReference>
<sequence length="1280" mass="140605">MADVSLFFGGLPAILLKADTIYRIGRQKGLEISIADESMELAHATACILRRGVVRLAALVGKIFVNDQEETVVDIGMENAVAGKVKLRFGNVEARLEFGEDHDEVHDSSGFGECLKNGLNNTTLDSMDVPETQPPSANTSVNTTADSLFIPETQAVLCERPSTGQRVSLGDDFMIPETQDMLADLPPEPPVFKPPVIPVVDKPGPTIDSDEESSQGSIIRMCTQDYNEDAIDDFDTSQVLCDVLLPLPPPTAPIEGLENQDTKRDQLDTTDMEMSALNWSASNSKCCALSSTKADDILPRGDACITPDLTAPSVDRNICTPDLFDLIMGGDRRRDGSSSPDPFVRPADNTNTATPQFGGVKQLVVATIETPTATPDTNSQEKNQDMIATQRFPRHKLLESDEEDNGQNNQDFVATQAFNLGRPQAPQENEANQDLIATQAFNLAPPQKVDSPKPSTANDASNQDFIETQAFNLGIPQANMASPENNEISNQDLIATQAFPAKINSSRCQDFVATQPFHVVNQHSVSLQDKENIPLDDSVKVASDSKFFEATCGEIDAVLNEMISGTVATSPVSPNEESIPFFEPCVIKDKNHYQKICQIEGVFSNVSNRSRGRTDGTGFGRLKRVAKSESPPETPIRKDRRRSEGSERPGSNSRERLNNLVDKKSEALNKSVIREHGIDSIPEEITKEDKSDSEEKGDCFNNVVNQWRSRKRRIQSRPGTPGSSSERNEVNADVVDKPNEEPPTKNIRARKAKKAEKADSSKDIPKPTTRTRRQTSDEDVRTPDLGKGRKAKNTASSKADTSKNIAKGSKRVTRQNSADDAELLEEDSSVQTESGKRVKKVKSSKGETSKDIPKAKPRTRRQTADEDAMTPKAEKERQIQGEETKDMSKPAARTRRKASAEETESAAQAVKPKRGGKGKKNETTKAEATVEKPMVRTRRMTIAEDSSTLTEVKTGGALIKRAVVRISRVSIEQLESSTSAGNNARVTGAAQSRSTTPSIEEPSSSSAAAKEPNVSTATTRRRAKRLTSGEEPTSSSDVPTKKPKMSVDEEVLKNRSGATTTRFSQPDADPLRAINLYVRKAKTTTGKIKVAFTMCNRPALETVLKSLKHVVEITEDPLQCDLLVMDKGERTYKFLTVIASNKPVLSTNWLHSVKKTRSIDIKADHLFSDPTFEETYKFKPSSVLEHPRLLYGLHFMLGKDIVPKANEMKVIIHSAGGKVHAQPPSLAISVDLYVVTTSKDTKSKRRLNNYEKVHFIKTEAVMQALVQHNIEMLQEHTLKL</sequence>
<dbReference type="Gene3D" id="3.40.50.10190">
    <property type="entry name" value="BRCT domain"/>
    <property type="match status" value="2"/>
</dbReference>
<evidence type="ECO:0000256" key="5">
    <source>
        <dbReference type="ARBA" id="ARBA00030146"/>
    </source>
</evidence>
<feature type="compositionally biased region" description="Polar residues" evidence="6">
    <location>
        <begin position="974"/>
        <end position="991"/>
    </location>
</feature>
<dbReference type="IntAct" id="Q95RC8">
    <property type="interactions" value="2"/>
</dbReference>
<dbReference type="GO" id="GO:0003713">
    <property type="term" value="F:transcription coactivator activity"/>
    <property type="evidence" value="ECO:0000316"/>
    <property type="project" value="FlyBase"/>
</dbReference>
<evidence type="ECO:0000256" key="6">
    <source>
        <dbReference type="SAM" id="MobiDB-lite"/>
    </source>
</evidence>
<dbReference type="GO" id="GO:0090052">
    <property type="term" value="P:regulation of pericentric heterochromatin formation"/>
    <property type="evidence" value="ECO:0000315"/>
    <property type="project" value="FlyBase"/>
</dbReference>
<feature type="compositionally biased region" description="Basic and acidic residues" evidence="6">
    <location>
        <begin position="919"/>
        <end position="934"/>
    </location>
</feature>
<feature type="region of interest" description="Disordered" evidence="6">
    <location>
        <begin position="329"/>
        <end position="358"/>
    </location>
</feature>
<gene>
    <name evidence="10 11" type="primary">mu2</name>
    <name evidence="9" type="synonym">cDNA D</name>
    <name evidence="9" type="synonym">Dmel\CG1960</name>
    <name evidence="9" type="synonym">MDC1</name>
    <name evidence="9" type="synonym">Mdc1</name>
    <name evidence="9" type="synonym">mu-2</name>
    <name evidence="9" type="synonym">MU2</name>
    <name evidence="9" type="synonym">Mu2</name>
    <name evidence="9" type="synonym">mutator[2]</name>
    <name evidence="9 11" type="ORF">CG1960</name>
    <name evidence="9" type="ORF">Dmel_CG1960</name>
</gene>
<dbReference type="PaxDb" id="7227-FBpp0072735"/>
<keyword evidence="2" id="KW-0227">DNA damage</keyword>
<feature type="compositionally biased region" description="Basic and acidic residues" evidence="6">
    <location>
        <begin position="755"/>
        <end position="765"/>
    </location>
</feature>
<dbReference type="Pfam" id="PF16770">
    <property type="entry name" value="RTT107_BRCT_5"/>
    <property type="match status" value="1"/>
</dbReference>
<feature type="compositionally biased region" description="Basic and acidic residues" evidence="6">
    <location>
        <begin position="844"/>
        <end position="854"/>
    </location>
</feature>
<dbReference type="PANTHER" id="PTHR23196:SF1">
    <property type="entry name" value="PAX-INTERACTING PROTEIN 1"/>
    <property type="match status" value="1"/>
</dbReference>
<reference evidence="9" key="14">
    <citation type="submission" date="2022-11" db="EMBL/GenBank/DDBJ databases">
        <title>Drosophila melanogaster release 4 sequence.</title>
        <authorList>
            <consortium name="Berkeley Drosophila Genome Project"/>
            <person name="Celniker S."/>
            <person name="Carlson J."/>
            <person name="Wan K."/>
            <person name="Pfeiffer B."/>
            <person name="Frise E."/>
            <person name="George R."/>
            <person name="Hoskins R."/>
            <person name="Stapleton M."/>
            <person name="Pacleb J."/>
            <person name="Park S."/>
            <person name="Svirskas R."/>
            <person name="Smith E."/>
            <person name="Yu C."/>
            <person name="Rubin G."/>
        </authorList>
    </citation>
    <scope>NUCLEOTIDE SEQUENCE</scope>
</reference>
<dbReference type="Gene3D" id="2.60.200.20">
    <property type="match status" value="1"/>
</dbReference>
<dbReference type="VEuPathDB" id="VectorBase:FBgn0002872"/>
<dbReference type="InterPro" id="IPR001357">
    <property type="entry name" value="BRCT_dom"/>
</dbReference>
<dbReference type="OMA" id="KIAFTMC"/>